<organism evidence="1 2">
    <name type="scientific">Lecanicillium saksenae</name>
    <dbReference type="NCBI Taxonomy" id="468837"/>
    <lineage>
        <taxon>Eukaryota</taxon>
        <taxon>Fungi</taxon>
        <taxon>Dikarya</taxon>
        <taxon>Ascomycota</taxon>
        <taxon>Pezizomycotina</taxon>
        <taxon>Sordariomycetes</taxon>
        <taxon>Hypocreomycetidae</taxon>
        <taxon>Hypocreales</taxon>
        <taxon>Cordycipitaceae</taxon>
        <taxon>Lecanicillium</taxon>
    </lineage>
</organism>
<comment type="caution">
    <text evidence="1">The sequence shown here is derived from an EMBL/GenBank/DDBJ whole genome shotgun (WGS) entry which is preliminary data.</text>
</comment>
<protein>
    <submittedName>
        <fullName evidence="1">Uncharacterized protein</fullName>
    </submittedName>
</protein>
<keyword evidence="2" id="KW-1185">Reference proteome</keyword>
<sequence>MATSPRRPHLGKLLQTGEYADLTLVCGDQEFRAHKAVVCAQSAVLAAAIKEPFEASKSGRITVNEFDTAQITGMMEFLYIGDYSSPSCDKNDRTDAKNAGSLASGAENAVGDHSTPEETLLQHVRMNAVADFYDIPGLADLSCRKVKEAIAETKNGALVLDAAKEMLETTRDLALHELLADAAADQVREYLETDLLMDLIGSFGVQLLKKLVKEQDDRMAALVATLDHEQRCRETAETRASRILANIESCMDTLMEHNECRSQSCRGDFDCYFEKRGNPSEPSFMLRCSLCRCKH</sequence>
<reference evidence="1" key="1">
    <citation type="submission" date="2022-07" db="EMBL/GenBank/DDBJ databases">
        <title>Genome Sequence of Lecanicillium saksenae.</title>
        <authorList>
            <person name="Buettner E."/>
        </authorList>
    </citation>
    <scope>NUCLEOTIDE SEQUENCE</scope>
    <source>
        <strain evidence="1">VT-O1</strain>
    </source>
</reference>
<gene>
    <name evidence="1" type="ORF">NLG97_g7171</name>
</gene>
<name>A0ACC1QN41_9HYPO</name>
<evidence type="ECO:0000313" key="1">
    <source>
        <dbReference type="EMBL" id="KAJ3483988.1"/>
    </source>
</evidence>
<dbReference type="Proteomes" id="UP001148737">
    <property type="component" value="Unassembled WGS sequence"/>
</dbReference>
<dbReference type="EMBL" id="JANAKD010001059">
    <property type="protein sequence ID" value="KAJ3483988.1"/>
    <property type="molecule type" value="Genomic_DNA"/>
</dbReference>
<proteinExistence type="predicted"/>
<accession>A0ACC1QN41</accession>
<evidence type="ECO:0000313" key="2">
    <source>
        <dbReference type="Proteomes" id="UP001148737"/>
    </source>
</evidence>